<protein>
    <recommendedName>
        <fullName evidence="4">CBM6 domain-containing protein</fullName>
    </recommendedName>
</protein>
<reference evidence="3" key="1">
    <citation type="submission" date="2024-06" db="EMBL/GenBank/DDBJ databases">
        <title>The genome sequences of Kitasatospora sp. strain HUAS MG31.</title>
        <authorList>
            <person name="Mo P."/>
        </authorList>
    </citation>
    <scope>NUCLEOTIDE SEQUENCE</scope>
    <source>
        <strain evidence="3">HUAS MG31</strain>
    </source>
</reference>
<dbReference type="KEGG" id="kcm:ABWK59_19370"/>
<evidence type="ECO:0000256" key="1">
    <source>
        <dbReference type="SAM" id="MobiDB-lite"/>
    </source>
</evidence>
<keyword evidence="2" id="KW-0812">Transmembrane</keyword>
<sequence>MTTAGSNGAPEGAGDDDPFAYLYRPAEGEAAPTQQRSPYSRPMEVGRAQYGQRPAPAAPTYPQQQPGQAPPAAVPQQTRYAERSRPQPGEDRPSGGRGKAAVIGAVAVVAAVAIGAGIALSGQDKGDKTTGSGGQTASAPASPGASASPGGSASASAPTLSSGVTDATKLQAQNAPSGNTVKGAVSADGSYLTLQAGSTVTWTVTVPTAGPYNLHLHFNNAGGDVPATVTVNGQPHPGGWVLKNYSKGSADPAKSWFKSWITPQLQAGPNTVVLTVPSGPILVDQVALTDGSTTTYPGAS</sequence>
<feature type="region of interest" description="Disordered" evidence="1">
    <location>
        <begin position="1"/>
        <end position="98"/>
    </location>
</feature>
<feature type="compositionally biased region" description="Basic and acidic residues" evidence="1">
    <location>
        <begin position="80"/>
        <end position="94"/>
    </location>
</feature>
<accession>A0AAU8K0X9</accession>
<evidence type="ECO:0000256" key="2">
    <source>
        <dbReference type="SAM" id="Phobius"/>
    </source>
</evidence>
<gene>
    <name evidence="3" type="ORF">ABWK59_19370</name>
</gene>
<feature type="region of interest" description="Disordered" evidence="1">
    <location>
        <begin position="121"/>
        <end position="162"/>
    </location>
</feature>
<feature type="compositionally biased region" description="Low complexity" evidence="1">
    <location>
        <begin position="135"/>
        <end position="162"/>
    </location>
</feature>
<dbReference type="AlphaFoldDB" id="A0AAU8K0X9"/>
<dbReference type="SUPFAM" id="SSF49785">
    <property type="entry name" value="Galactose-binding domain-like"/>
    <property type="match status" value="1"/>
</dbReference>
<dbReference type="EMBL" id="CP159872">
    <property type="protein sequence ID" value="XCM80918.1"/>
    <property type="molecule type" value="Genomic_DNA"/>
</dbReference>
<name>A0AAU8K0X9_9ACTN</name>
<evidence type="ECO:0008006" key="4">
    <source>
        <dbReference type="Google" id="ProtNLM"/>
    </source>
</evidence>
<dbReference type="RefSeq" id="WP_354641853.1">
    <property type="nucleotide sequence ID" value="NZ_CP159872.1"/>
</dbReference>
<keyword evidence="2" id="KW-0472">Membrane</keyword>
<keyword evidence="2" id="KW-1133">Transmembrane helix</keyword>
<dbReference type="Gene3D" id="2.60.120.260">
    <property type="entry name" value="Galactose-binding domain-like"/>
    <property type="match status" value="1"/>
</dbReference>
<evidence type="ECO:0000313" key="3">
    <source>
        <dbReference type="EMBL" id="XCM80918.1"/>
    </source>
</evidence>
<proteinExistence type="predicted"/>
<feature type="transmembrane region" description="Helical" evidence="2">
    <location>
        <begin position="100"/>
        <end position="120"/>
    </location>
</feature>
<dbReference type="InterPro" id="IPR008979">
    <property type="entry name" value="Galactose-bd-like_sf"/>
</dbReference>
<organism evidence="3">
    <name type="scientific">Kitasatospora camelliae</name>
    <dbReference type="NCBI Taxonomy" id="3156397"/>
    <lineage>
        <taxon>Bacteria</taxon>
        <taxon>Bacillati</taxon>
        <taxon>Actinomycetota</taxon>
        <taxon>Actinomycetes</taxon>
        <taxon>Kitasatosporales</taxon>
        <taxon>Streptomycetaceae</taxon>
        <taxon>Kitasatospora</taxon>
    </lineage>
</organism>
<feature type="compositionally biased region" description="Low complexity" evidence="1">
    <location>
        <begin position="54"/>
        <end position="67"/>
    </location>
</feature>